<accession>A0A075G5M3</accession>
<organism evidence="1">
    <name type="scientific">uncultured marine thaumarchaeote AD1000_89_F09</name>
    <dbReference type="NCBI Taxonomy" id="1455947"/>
    <lineage>
        <taxon>Archaea</taxon>
        <taxon>Nitrososphaerota</taxon>
        <taxon>environmental samples</taxon>
    </lineage>
</organism>
<name>A0A075G5M3_9ARCH</name>
<dbReference type="AlphaFoldDB" id="A0A075G5M3"/>
<reference evidence="1" key="1">
    <citation type="journal article" date="2014" name="Genome Biol. Evol.">
        <title>Pangenome evidence for extensive interdomain horizontal transfer affecting lineage core and shell genes in uncultured planktonic thaumarchaeota and euryarchaeota.</title>
        <authorList>
            <person name="Deschamps P."/>
            <person name="Zivanovic Y."/>
            <person name="Moreira D."/>
            <person name="Rodriguez-Valera F."/>
            <person name="Lopez-Garcia P."/>
        </authorList>
    </citation>
    <scope>NUCLEOTIDE SEQUENCE</scope>
</reference>
<proteinExistence type="predicted"/>
<evidence type="ECO:0000313" key="1">
    <source>
        <dbReference type="EMBL" id="AIE97047.1"/>
    </source>
</evidence>
<dbReference type="EMBL" id="KF900497">
    <property type="protein sequence ID" value="AIE97047.1"/>
    <property type="molecule type" value="Genomic_DNA"/>
</dbReference>
<protein>
    <submittedName>
        <fullName evidence="1">Uncharacterized protein</fullName>
    </submittedName>
</protein>
<sequence>MAEYLTKYPKTISFLDGLKKVVNVDSSSSVEQLHIVVKKMLRNLSIYSSRKDLPVLNLSTSNQTR</sequence>